<dbReference type="AlphaFoldDB" id="A0A6P1M4X7"/>
<proteinExistence type="predicted"/>
<accession>A0A6P1M4X7</accession>
<feature type="chain" id="PRO_5026791213" evidence="1">
    <location>
        <begin position="21"/>
        <end position="191"/>
    </location>
</feature>
<reference evidence="2 3" key="1">
    <citation type="submission" date="2020-01" db="EMBL/GenBank/DDBJ databases">
        <title>Ponticoccus aerotolerans gen. nov., sp. nov., an anaerobic bacterium and proposal of Ponticoccusceae fam. nov., Ponticoccusles ord. nov. and Ponticoccuse classis nov. in the phylum Kiritimatiellaeota.</title>
        <authorList>
            <person name="Zhou L.Y."/>
            <person name="Du Z.J."/>
        </authorList>
    </citation>
    <scope>NUCLEOTIDE SEQUENCE [LARGE SCALE GENOMIC DNA]</scope>
    <source>
        <strain evidence="2 3">S-5007</strain>
    </source>
</reference>
<evidence type="ECO:0000256" key="1">
    <source>
        <dbReference type="SAM" id="SignalP"/>
    </source>
</evidence>
<evidence type="ECO:0000313" key="2">
    <source>
        <dbReference type="EMBL" id="QHI68053.1"/>
    </source>
</evidence>
<dbReference type="Proteomes" id="UP000464954">
    <property type="component" value="Chromosome"/>
</dbReference>
<keyword evidence="1" id="KW-0732">Signal</keyword>
<sequence>MKYWYVMLLAVCLGCFSAFGEKISDDEIDRLKGTVKIGGVSDSTEDGEEDEELEVLSFYTNQYEDDAEEYEFRIKVVVEITDKKAKKVYQAKMARMQGAVDTEYTGEDNWAFKIPYGEMEKPKITAYVIQYGVLSDREFVILAEEMDDVDSLEELEARAPTMVERNPVLFHQYNYRDTASEDEEVIQSSWN</sequence>
<protein>
    <submittedName>
        <fullName evidence="2">Uncharacterized protein</fullName>
    </submittedName>
</protein>
<dbReference type="KEGG" id="taer:GT409_00825"/>
<gene>
    <name evidence="2" type="ORF">GT409_00825</name>
</gene>
<feature type="signal peptide" evidence="1">
    <location>
        <begin position="1"/>
        <end position="20"/>
    </location>
</feature>
<keyword evidence="3" id="KW-1185">Reference proteome</keyword>
<name>A0A6P1M4X7_9BACT</name>
<dbReference type="EMBL" id="CP047593">
    <property type="protein sequence ID" value="QHI68053.1"/>
    <property type="molecule type" value="Genomic_DNA"/>
</dbReference>
<dbReference type="RefSeq" id="WP_160626087.1">
    <property type="nucleotide sequence ID" value="NZ_CP047593.1"/>
</dbReference>
<organism evidence="2 3">
    <name type="scientific">Tichowtungia aerotolerans</name>
    <dbReference type="NCBI Taxonomy" id="2697043"/>
    <lineage>
        <taxon>Bacteria</taxon>
        <taxon>Pseudomonadati</taxon>
        <taxon>Kiritimatiellota</taxon>
        <taxon>Tichowtungiia</taxon>
        <taxon>Tichowtungiales</taxon>
        <taxon>Tichowtungiaceae</taxon>
        <taxon>Tichowtungia</taxon>
    </lineage>
</organism>
<evidence type="ECO:0000313" key="3">
    <source>
        <dbReference type="Proteomes" id="UP000464954"/>
    </source>
</evidence>